<sequence>MKKLANLLIGSAISLCILMPTATQAQLLLVTYTDSVTKQTASWNQELSPTPISSGAGQFTDVPITHFTASPSLGLSPYTDIIWFSNIPAITGGIAGGFATPYFNLNESSTATPLEQQYTGLESAPTFVPGTYGVIDFNNQDPGTLVIALVPPGAPGPIPGTGAAALAALALAGLYARARRA</sequence>
<dbReference type="AlphaFoldDB" id="A0A1W6MV84"/>
<evidence type="ECO:0000256" key="1">
    <source>
        <dbReference type="SAM" id="SignalP"/>
    </source>
</evidence>
<name>A0A1W6MV84_9HYPH</name>
<organism evidence="2 3">
    <name type="scientific">Methylocystis bryophila</name>
    <dbReference type="NCBI Taxonomy" id="655015"/>
    <lineage>
        <taxon>Bacteria</taxon>
        <taxon>Pseudomonadati</taxon>
        <taxon>Pseudomonadota</taxon>
        <taxon>Alphaproteobacteria</taxon>
        <taxon>Hyphomicrobiales</taxon>
        <taxon>Methylocystaceae</taxon>
        <taxon>Methylocystis</taxon>
    </lineage>
</organism>
<evidence type="ECO:0008006" key="4">
    <source>
        <dbReference type="Google" id="ProtNLM"/>
    </source>
</evidence>
<feature type="signal peptide" evidence="1">
    <location>
        <begin position="1"/>
        <end position="25"/>
    </location>
</feature>
<keyword evidence="1" id="KW-0732">Signal</keyword>
<gene>
    <name evidence="2" type="ORF">B1812_10475</name>
</gene>
<evidence type="ECO:0000313" key="2">
    <source>
        <dbReference type="EMBL" id="ARN81426.1"/>
    </source>
</evidence>
<keyword evidence="3" id="KW-1185">Reference proteome</keyword>
<evidence type="ECO:0000313" key="3">
    <source>
        <dbReference type="Proteomes" id="UP000193978"/>
    </source>
</evidence>
<reference evidence="2 3" key="1">
    <citation type="submission" date="2017-02" db="EMBL/GenBank/DDBJ databases">
        <authorList>
            <person name="Peterson S.W."/>
        </authorList>
    </citation>
    <scope>NUCLEOTIDE SEQUENCE [LARGE SCALE GENOMIC DNA]</scope>
    <source>
        <strain evidence="2 3">S285</strain>
    </source>
</reference>
<dbReference type="Proteomes" id="UP000193978">
    <property type="component" value="Chromosome"/>
</dbReference>
<proteinExistence type="predicted"/>
<accession>A0A1W6MV84</accession>
<dbReference type="STRING" id="655015.B1812_10475"/>
<protein>
    <recommendedName>
        <fullName evidence="4">VPLPA-CTERM sorting domain-containing protein</fullName>
    </recommendedName>
</protein>
<dbReference type="RefSeq" id="WP_085771533.1">
    <property type="nucleotide sequence ID" value="NZ_AP027149.1"/>
</dbReference>
<dbReference type="EMBL" id="CP019948">
    <property type="protein sequence ID" value="ARN81426.1"/>
    <property type="molecule type" value="Genomic_DNA"/>
</dbReference>
<dbReference type="KEGG" id="mbry:B1812_10475"/>
<feature type="chain" id="PRO_5012303568" description="VPLPA-CTERM sorting domain-containing protein" evidence="1">
    <location>
        <begin position="26"/>
        <end position="181"/>
    </location>
</feature>